<keyword evidence="1" id="KW-1133">Transmembrane helix</keyword>
<organism evidence="2 3">
    <name type="scientific">Candidatus Magasanikbacteria bacterium GW2011_GWA2_40_10</name>
    <dbReference type="NCBI Taxonomy" id="1619037"/>
    <lineage>
        <taxon>Bacteria</taxon>
        <taxon>Candidatus Magasanikiibacteriota</taxon>
    </lineage>
</organism>
<feature type="transmembrane region" description="Helical" evidence="1">
    <location>
        <begin position="56"/>
        <end position="77"/>
    </location>
</feature>
<evidence type="ECO:0000313" key="3">
    <source>
        <dbReference type="Proteomes" id="UP000034855"/>
    </source>
</evidence>
<keyword evidence="1" id="KW-0812">Transmembrane</keyword>
<comment type="caution">
    <text evidence="2">The sequence shown here is derived from an EMBL/GenBank/DDBJ whole genome shotgun (WGS) entry which is preliminary data.</text>
</comment>
<dbReference type="Proteomes" id="UP000034855">
    <property type="component" value="Unassembled WGS sequence"/>
</dbReference>
<sequence>MSLQNLLKLDYWFSQPFTARGLTLWLLVGGFLLLIVAGLIYKILSQYQKEKSQRLVLKKCGSLGITMGFIGLVWMFFRQERVAFLAWRFWLLLWFVLTSIWVFRLVRYSFKRIPEIKAEEIKRANLEKYLPKKS</sequence>
<evidence type="ECO:0000313" key="2">
    <source>
        <dbReference type="EMBL" id="KKR35393.1"/>
    </source>
</evidence>
<gene>
    <name evidence="2" type="ORF">UT67_C0002G0017</name>
</gene>
<protein>
    <submittedName>
        <fullName evidence="2">Uncharacterized protein</fullName>
    </submittedName>
</protein>
<name>A0A0G0Q5G3_9BACT</name>
<evidence type="ECO:0000256" key="1">
    <source>
        <dbReference type="SAM" id="Phobius"/>
    </source>
</evidence>
<dbReference type="STRING" id="1619037.UT67_C0002G0017"/>
<accession>A0A0G0Q5G3</accession>
<reference evidence="2 3" key="1">
    <citation type="journal article" date="2015" name="Nature">
        <title>rRNA introns, odd ribosomes, and small enigmatic genomes across a large radiation of phyla.</title>
        <authorList>
            <person name="Brown C.T."/>
            <person name="Hug L.A."/>
            <person name="Thomas B.C."/>
            <person name="Sharon I."/>
            <person name="Castelle C.J."/>
            <person name="Singh A."/>
            <person name="Wilkins M.J."/>
            <person name="Williams K.H."/>
            <person name="Banfield J.F."/>
        </authorList>
    </citation>
    <scope>NUCLEOTIDE SEQUENCE [LARGE SCALE GENOMIC DNA]</scope>
</reference>
<dbReference type="EMBL" id="LBXR01000002">
    <property type="protein sequence ID" value="KKR35393.1"/>
    <property type="molecule type" value="Genomic_DNA"/>
</dbReference>
<proteinExistence type="predicted"/>
<feature type="transmembrane region" description="Helical" evidence="1">
    <location>
        <begin position="89"/>
        <end position="106"/>
    </location>
</feature>
<dbReference type="AlphaFoldDB" id="A0A0G0Q5G3"/>
<feature type="transmembrane region" description="Helical" evidence="1">
    <location>
        <begin position="22"/>
        <end position="44"/>
    </location>
</feature>
<keyword evidence="1" id="KW-0472">Membrane</keyword>